<dbReference type="SUPFAM" id="SSF55073">
    <property type="entry name" value="Nucleotide cyclase"/>
    <property type="match status" value="1"/>
</dbReference>
<comment type="caution">
    <text evidence="6">The sequence shown here is derived from an EMBL/GenBank/DDBJ whole genome shotgun (WGS) entry which is preliminary data.</text>
</comment>
<dbReference type="OrthoDB" id="9813903at2"/>
<dbReference type="Proteomes" id="UP000266206">
    <property type="component" value="Unassembled WGS sequence"/>
</dbReference>
<protein>
    <recommendedName>
        <fullName evidence="2">Diguanylate cyclase DosC</fullName>
        <ecNumber evidence="1">2.7.7.65</ecNumber>
    </recommendedName>
    <alternativeName>
        <fullName evidence="3">Direct oxygen-sensing cyclase</fullName>
    </alternativeName>
</protein>
<evidence type="ECO:0000313" key="7">
    <source>
        <dbReference type="Proteomes" id="UP000266206"/>
    </source>
</evidence>
<dbReference type="PANTHER" id="PTHR45138">
    <property type="entry name" value="REGULATORY COMPONENTS OF SENSORY TRANSDUCTION SYSTEM"/>
    <property type="match status" value="1"/>
</dbReference>
<proteinExistence type="predicted"/>
<dbReference type="CDD" id="cd01949">
    <property type="entry name" value="GGDEF"/>
    <property type="match status" value="1"/>
</dbReference>
<gene>
    <name evidence="6" type="ORF">CJP73_06825</name>
</gene>
<dbReference type="InterPro" id="IPR043128">
    <property type="entry name" value="Rev_trsase/Diguanyl_cyclase"/>
</dbReference>
<dbReference type="AlphaFoldDB" id="A0A3A1YSM8"/>
<dbReference type="SMART" id="SM00267">
    <property type="entry name" value="GGDEF"/>
    <property type="match status" value="1"/>
</dbReference>
<sequence>MDGLVDNRFEREWEALHEGVEPVVEYVTAEQVAHHASLLADHFYQTMLDDVEAGQFLTHDKVKQRLHRSMMQWLVDLNAAKTPSEIHALYTHQRNIGAIHARVDIPVSVVLKGARCLKSRYAALVDNAVDIAQQQRHFSIRLFCSRVDLAMEVMSEAYTSNVERQAKSSEAYRLFSITENLSTEKEKQKAALLNWESEAMFQAALGGLTDTRLPRIRESEFGLWFRHKGSHAFQGVTECAVIEQVIEEVDTVCLQRIERSAHDLSLRAEQLRVLKTHAQSLLLQLSSLFEKSLELESGKDVLTHLLNRKFLPTVLSREIDLCRNQGREFAVVSVDIDYFKRINDRYGHEAGDVVVQQVAALLQKQCRGGDFLFRMGGEEFLALLVDVGTHKALELSEALRVAVETHQFELPQTDALKLTVSIGCAVYSGHPDYSYLLREADNALYEAKEAGRNRVCMAMQA</sequence>
<dbReference type="InterPro" id="IPR029787">
    <property type="entry name" value="Nucleotide_cyclase"/>
</dbReference>
<evidence type="ECO:0000259" key="5">
    <source>
        <dbReference type="PROSITE" id="PS50887"/>
    </source>
</evidence>
<comment type="catalytic activity">
    <reaction evidence="4">
        <text>2 GTP = 3',3'-c-di-GMP + 2 diphosphate</text>
        <dbReference type="Rhea" id="RHEA:24898"/>
        <dbReference type="ChEBI" id="CHEBI:33019"/>
        <dbReference type="ChEBI" id="CHEBI:37565"/>
        <dbReference type="ChEBI" id="CHEBI:58805"/>
        <dbReference type="EC" id="2.7.7.65"/>
    </reaction>
</comment>
<dbReference type="Pfam" id="PF11563">
    <property type="entry name" value="Protoglobin"/>
    <property type="match status" value="1"/>
</dbReference>
<evidence type="ECO:0000313" key="6">
    <source>
        <dbReference type="EMBL" id="RIY41243.1"/>
    </source>
</evidence>
<evidence type="ECO:0000256" key="3">
    <source>
        <dbReference type="ARBA" id="ARBA00029839"/>
    </source>
</evidence>
<dbReference type="PROSITE" id="PS50887">
    <property type="entry name" value="GGDEF"/>
    <property type="match status" value="1"/>
</dbReference>
<evidence type="ECO:0000256" key="2">
    <source>
        <dbReference type="ARBA" id="ARBA00015125"/>
    </source>
</evidence>
<organism evidence="6 7">
    <name type="scientific">Neopusillimonas maritima</name>
    <dbReference type="NCBI Taxonomy" id="2026239"/>
    <lineage>
        <taxon>Bacteria</taxon>
        <taxon>Pseudomonadati</taxon>
        <taxon>Pseudomonadota</taxon>
        <taxon>Betaproteobacteria</taxon>
        <taxon>Burkholderiales</taxon>
        <taxon>Alcaligenaceae</taxon>
        <taxon>Neopusillimonas</taxon>
    </lineage>
</organism>
<dbReference type="RefSeq" id="WP_119515905.1">
    <property type="nucleotide sequence ID" value="NZ_NQYH01000004.1"/>
</dbReference>
<reference evidence="6 7" key="1">
    <citation type="submission" date="2017-08" db="EMBL/GenBank/DDBJ databases">
        <title>Pusillimonas indicus sp. nov., a member of the family Alcaligenaceae isolated from surface seawater.</title>
        <authorList>
            <person name="Li J."/>
        </authorList>
    </citation>
    <scope>NUCLEOTIDE SEQUENCE [LARGE SCALE GENOMIC DNA]</scope>
    <source>
        <strain evidence="6 7">L52-1-41</strain>
    </source>
</reference>
<dbReference type="GO" id="GO:0052621">
    <property type="term" value="F:diguanylate cyclase activity"/>
    <property type="evidence" value="ECO:0007669"/>
    <property type="project" value="UniProtKB-EC"/>
</dbReference>
<dbReference type="Pfam" id="PF21118">
    <property type="entry name" value="DosC_2nd"/>
    <property type="match status" value="1"/>
</dbReference>
<dbReference type="PANTHER" id="PTHR45138:SF9">
    <property type="entry name" value="DIGUANYLATE CYCLASE DGCM-RELATED"/>
    <property type="match status" value="1"/>
</dbReference>
<dbReference type="GO" id="GO:0005886">
    <property type="term" value="C:plasma membrane"/>
    <property type="evidence" value="ECO:0007669"/>
    <property type="project" value="TreeGrafter"/>
</dbReference>
<dbReference type="InterPro" id="IPR048442">
    <property type="entry name" value="DosC_2nd"/>
</dbReference>
<dbReference type="Gene3D" id="3.30.70.270">
    <property type="match status" value="1"/>
</dbReference>
<dbReference type="GO" id="GO:0043709">
    <property type="term" value="P:cell adhesion involved in single-species biofilm formation"/>
    <property type="evidence" value="ECO:0007669"/>
    <property type="project" value="TreeGrafter"/>
</dbReference>
<name>A0A3A1YSM8_9BURK</name>
<dbReference type="GO" id="GO:0020037">
    <property type="term" value="F:heme binding"/>
    <property type="evidence" value="ECO:0007669"/>
    <property type="project" value="InterPro"/>
</dbReference>
<dbReference type="EC" id="2.7.7.65" evidence="1"/>
<dbReference type="InterPro" id="IPR044398">
    <property type="entry name" value="Globin-sensor_dom"/>
</dbReference>
<evidence type="ECO:0000256" key="4">
    <source>
        <dbReference type="ARBA" id="ARBA00034247"/>
    </source>
</evidence>
<dbReference type="FunFam" id="3.30.70.270:FF:000001">
    <property type="entry name" value="Diguanylate cyclase domain protein"/>
    <property type="match status" value="1"/>
</dbReference>
<dbReference type="InterPro" id="IPR009050">
    <property type="entry name" value="Globin-like_sf"/>
</dbReference>
<dbReference type="GO" id="GO:1902201">
    <property type="term" value="P:negative regulation of bacterial-type flagellum-dependent cell motility"/>
    <property type="evidence" value="ECO:0007669"/>
    <property type="project" value="TreeGrafter"/>
</dbReference>
<dbReference type="SUPFAM" id="SSF46458">
    <property type="entry name" value="Globin-like"/>
    <property type="match status" value="1"/>
</dbReference>
<dbReference type="InterPro" id="IPR012292">
    <property type="entry name" value="Globin/Proto"/>
</dbReference>
<dbReference type="Gene3D" id="1.10.490.10">
    <property type="entry name" value="Globins"/>
    <property type="match status" value="1"/>
</dbReference>
<feature type="domain" description="GGDEF" evidence="5">
    <location>
        <begin position="327"/>
        <end position="460"/>
    </location>
</feature>
<dbReference type="EMBL" id="NQYH01000004">
    <property type="protein sequence ID" value="RIY41243.1"/>
    <property type="molecule type" value="Genomic_DNA"/>
</dbReference>
<dbReference type="Pfam" id="PF00990">
    <property type="entry name" value="GGDEF"/>
    <property type="match status" value="1"/>
</dbReference>
<accession>A0A3A1YSM8</accession>
<dbReference type="GO" id="GO:0019825">
    <property type="term" value="F:oxygen binding"/>
    <property type="evidence" value="ECO:0007669"/>
    <property type="project" value="InterPro"/>
</dbReference>
<dbReference type="InterPro" id="IPR000160">
    <property type="entry name" value="GGDEF_dom"/>
</dbReference>
<dbReference type="NCBIfam" id="TIGR00254">
    <property type="entry name" value="GGDEF"/>
    <property type="match status" value="1"/>
</dbReference>
<dbReference type="InterPro" id="IPR050469">
    <property type="entry name" value="Diguanylate_Cyclase"/>
</dbReference>
<evidence type="ECO:0000256" key="1">
    <source>
        <dbReference type="ARBA" id="ARBA00012528"/>
    </source>
</evidence>